<dbReference type="Pfam" id="PF01479">
    <property type="entry name" value="S4"/>
    <property type="match status" value="1"/>
</dbReference>
<keyword evidence="2 4" id="KW-0694">RNA-binding</keyword>
<evidence type="ECO:0000313" key="6">
    <source>
        <dbReference type="EMBL" id="KAB7652535.1"/>
    </source>
</evidence>
<dbReference type="PROSITE" id="PS50889">
    <property type="entry name" value="S4"/>
    <property type="match status" value="1"/>
</dbReference>
<dbReference type="SUPFAM" id="SSF55174">
    <property type="entry name" value="Alpha-L RNA-binding motif"/>
    <property type="match status" value="1"/>
</dbReference>
<dbReference type="GO" id="GO:0043023">
    <property type="term" value="F:ribosomal large subunit binding"/>
    <property type="evidence" value="ECO:0007669"/>
    <property type="project" value="InterPro"/>
</dbReference>
<dbReference type="SMART" id="SM00363">
    <property type="entry name" value="S4"/>
    <property type="match status" value="1"/>
</dbReference>
<keyword evidence="3" id="KW-0238">DNA-binding</keyword>
<keyword evidence="7" id="KW-1185">Reference proteome</keyword>
<organism evidence="6 7">
    <name type="scientific">Sutterella seckii</name>
    <dbReference type="NCBI Taxonomy" id="1944635"/>
    <lineage>
        <taxon>Bacteria</taxon>
        <taxon>Pseudomonadati</taxon>
        <taxon>Pseudomonadota</taxon>
        <taxon>Betaproteobacteria</taxon>
        <taxon>Burkholderiales</taxon>
        <taxon>Sutterellaceae</taxon>
        <taxon>Sutterella</taxon>
    </lineage>
</organism>
<dbReference type="GO" id="GO:0003677">
    <property type="term" value="F:DNA binding"/>
    <property type="evidence" value="ECO:0007669"/>
    <property type="project" value="UniProtKB-KW"/>
</dbReference>
<evidence type="ECO:0000256" key="4">
    <source>
        <dbReference type="PROSITE-ProRule" id="PRU00182"/>
    </source>
</evidence>
<dbReference type="GO" id="GO:0034605">
    <property type="term" value="P:cellular response to heat"/>
    <property type="evidence" value="ECO:0007669"/>
    <property type="project" value="InterPro"/>
</dbReference>
<reference evidence="6 7" key="1">
    <citation type="submission" date="2019-10" db="EMBL/GenBank/DDBJ databases">
        <title>Genome diversity of Sutterella seckii.</title>
        <authorList>
            <person name="Chaplin A.V."/>
            <person name="Sokolova S.R."/>
            <person name="Mosin K.A."/>
            <person name="Ivanova E.L."/>
            <person name="Kochetkova T.O."/>
            <person name="Goltsov A.Y."/>
            <person name="Trofimov D.Y."/>
            <person name="Efimov B.A."/>
        </authorList>
    </citation>
    <scope>NUCLEOTIDE SEQUENCE [LARGE SCALE GENOMIC DNA]</scope>
    <source>
        <strain evidence="6 7">ASD3426</strain>
    </source>
</reference>
<dbReference type="InterPro" id="IPR025708">
    <property type="entry name" value="HSP15"/>
</dbReference>
<comment type="similarity">
    <text evidence="1">Belongs to the HSP15 family.</text>
</comment>
<feature type="domain" description="RNA-binding S4" evidence="5">
    <location>
        <begin position="4"/>
        <end position="66"/>
    </location>
</feature>
<dbReference type="Gene3D" id="3.10.290.10">
    <property type="entry name" value="RNA-binding S4 domain"/>
    <property type="match status" value="1"/>
</dbReference>
<dbReference type="EMBL" id="WEHW01000002">
    <property type="protein sequence ID" value="KAB7652535.1"/>
    <property type="molecule type" value="Genomic_DNA"/>
</dbReference>
<evidence type="ECO:0000256" key="2">
    <source>
        <dbReference type="ARBA" id="ARBA00022884"/>
    </source>
</evidence>
<evidence type="ECO:0000256" key="3">
    <source>
        <dbReference type="ARBA" id="ARBA00023125"/>
    </source>
</evidence>
<protein>
    <submittedName>
        <fullName evidence="6">RNA-binding S4 domain-containing protein</fullName>
    </submittedName>
</protein>
<evidence type="ECO:0000313" key="7">
    <source>
        <dbReference type="Proteomes" id="UP000469462"/>
    </source>
</evidence>
<dbReference type="PIRSF" id="PIRSF016821">
    <property type="entry name" value="HSP15"/>
    <property type="match status" value="1"/>
</dbReference>
<dbReference type="AlphaFoldDB" id="A0AAI9WNT4"/>
<dbReference type="GO" id="GO:0003727">
    <property type="term" value="F:single-stranded RNA binding"/>
    <property type="evidence" value="ECO:0007669"/>
    <property type="project" value="InterPro"/>
</dbReference>
<dbReference type="Proteomes" id="UP000469462">
    <property type="component" value="Unassembled WGS sequence"/>
</dbReference>
<gene>
    <name evidence="6" type="ORF">GBM96_01000</name>
</gene>
<evidence type="ECO:0000259" key="5">
    <source>
        <dbReference type="SMART" id="SM00363"/>
    </source>
</evidence>
<accession>A0AAI9WNT4</accession>
<name>A0AAI9WNT4_9BURK</name>
<dbReference type="InterPro" id="IPR002942">
    <property type="entry name" value="S4_RNA-bd"/>
</dbReference>
<dbReference type="RefSeq" id="WP_152156888.1">
    <property type="nucleotide sequence ID" value="NZ_WEHW01000002.1"/>
</dbReference>
<dbReference type="CDD" id="cd00165">
    <property type="entry name" value="S4"/>
    <property type="match status" value="1"/>
</dbReference>
<proteinExistence type="inferred from homology"/>
<dbReference type="InterPro" id="IPR036986">
    <property type="entry name" value="S4_RNA-bd_sf"/>
</dbReference>
<comment type="caution">
    <text evidence="6">The sequence shown here is derived from an EMBL/GenBank/DDBJ whole genome shotgun (WGS) entry which is preliminary data.</text>
</comment>
<sequence length="132" mass="15226">MDSMRIDKWLWAARFFKTRSIAQDEVGLGRVLIGGQRAKPSRDVRVGDRLEIHRGEEVFTVYVEGLSAVRGPAPQAQLLYRETEESVKAREAKRAMMKLAFEPSTTIRQGRPTKREGRELRRFKEEGFVSFL</sequence>
<evidence type="ECO:0000256" key="1">
    <source>
        <dbReference type="ARBA" id="ARBA00008396"/>
    </source>
</evidence>